<evidence type="ECO:0000313" key="1">
    <source>
        <dbReference type="EMBL" id="SMH28451.1"/>
    </source>
</evidence>
<name>A0A1X7MUU2_9LACT</name>
<gene>
    <name evidence="1" type="ORF">SAMN04488700_0913</name>
</gene>
<keyword evidence="2" id="KW-1185">Reference proteome</keyword>
<protein>
    <submittedName>
        <fullName evidence="1">Uncharacterized protein</fullName>
    </submittedName>
</protein>
<organism evidence="1 2">
    <name type="scientific">Carnobacterium iners</name>
    <dbReference type="NCBI Taxonomy" id="1073423"/>
    <lineage>
        <taxon>Bacteria</taxon>
        <taxon>Bacillati</taxon>
        <taxon>Bacillota</taxon>
        <taxon>Bacilli</taxon>
        <taxon>Lactobacillales</taxon>
        <taxon>Carnobacteriaceae</taxon>
        <taxon>Carnobacterium</taxon>
    </lineage>
</organism>
<reference evidence="1 2" key="1">
    <citation type="submission" date="2017-04" db="EMBL/GenBank/DDBJ databases">
        <authorList>
            <person name="Afonso C.L."/>
            <person name="Miller P.J."/>
            <person name="Scott M.A."/>
            <person name="Spackman E."/>
            <person name="Goraichik I."/>
            <person name="Dimitrov K.M."/>
            <person name="Suarez D.L."/>
            <person name="Swayne D.E."/>
        </authorList>
    </citation>
    <scope>NUCLEOTIDE SEQUENCE [LARGE SCALE GENOMIC DNA]</scope>
    <source>
        <strain evidence="1 2">LMG26642</strain>
    </source>
</reference>
<evidence type="ECO:0000313" key="2">
    <source>
        <dbReference type="Proteomes" id="UP000193435"/>
    </source>
</evidence>
<dbReference type="Proteomes" id="UP000193435">
    <property type="component" value="Unassembled WGS sequence"/>
</dbReference>
<proteinExistence type="predicted"/>
<dbReference type="AlphaFoldDB" id="A0A1X7MUU2"/>
<dbReference type="EMBL" id="FXBJ01000002">
    <property type="protein sequence ID" value="SMH28451.1"/>
    <property type="molecule type" value="Genomic_DNA"/>
</dbReference>
<sequence>MINMTRLISKQEDSKCAMEWETNITDLIVEILELISVKINQPIDIIVKTPWEHDPDGF</sequence>
<accession>A0A1X7MUU2</accession>